<accession>A0A1G2P2N8</accession>
<sequence>MVDSGADICIFPSEIGEIIGIDIQNGRKGYVGGITEGEKQPYFIHDVTIDVGGWKYDIEAAFMPTLSKLGHGVLGQIGFLICL</sequence>
<dbReference type="InterPro" id="IPR021109">
    <property type="entry name" value="Peptidase_aspartic_dom_sf"/>
</dbReference>
<dbReference type="EMBL" id="MHSK01000009">
    <property type="protein sequence ID" value="OHA42604.1"/>
    <property type="molecule type" value="Genomic_DNA"/>
</dbReference>
<evidence type="ECO:0008006" key="3">
    <source>
        <dbReference type="Google" id="ProtNLM"/>
    </source>
</evidence>
<name>A0A1G2P2N8_9BACT</name>
<organism evidence="1 2">
    <name type="scientific">Candidatus Taylorbacteria bacterium RIFCSPLOWO2_12_FULL_43_20</name>
    <dbReference type="NCBI Taxonomy" id="1802332"/>
    <lineage>
        <taxon>Bacteria</taxon>
        <taxon>Candidatus Tayloriibacteriota</taxon>
    </lineage>
</organism>
<comment type="caution">
    <text evidence="1">The sequence shown here is derived from an EMBL/GenBank/DDBJ whole genome shotgun (WGS) entry which is preliminary data.</text>
</comment>
<evidence type="ECO:0000313" key="1">
    <source>
        <dbReference type="EMBL" id="OHA42604.1"/>
    </source>
</evidence>
<protein>
    <recommendedName>
        <fullName evidence="3">Peptidase A2 domain-containing protein</fullName>
    </recommendedName>
</protein>
<gene>
    <name evidence="1" type="ORF">A3G52_00100</name>
</gene>
<dbReference type="Gene3D" id="2.40.70.10">
    <property type="entry name" value="Acid Proteases"/>
    <property type="match status" value="1"/>
</dbReference>
<dbReference type="SUPFAM" id="SSF50630">
    <property type="entry name" value="Acid proteases"/>
    <property type="match status" value="1"/>
</dbReference>
<reference evidence="1 2" key="1">
    <citation type="journal article" date="2016" name="Nat. Commun.">
        <title>Thousands of microbial genomes shed light on interconnected biogeochemical processes in an aquifer system.</title>
        <authorList>
            <person name="Anantharaman K."/>
            <person name="Brown C.T."/>
            <person name="Hug L.A."/>
            <person name="Sharon I."/>
            <person name="Castelle C.J."/>
            <person name="Probst A.J."/>
            <person name="Thomas B.C."/>
            <person name="Singh A."/>
            <person name="Wilkins M.J."/>
            <person name="Karaoz U."/>
            <person name="Brodie E.L."/>
            <person name="Williams K.H."/>
            <person name="Hubbard S.S."/>
            <person name="Banfield J.F."/>
        </authorList>
    </citation>
    <scope>NUCLEOTIDE SEQUENCE [LARGE SCALE GENOMIC DNA]</scope>
</reference>
<dbReference type="AlphaFoldDB" id="A0A1G2P2N8"/>
<dbReference type="Proteomes" id="UP000177269">
    <property type="component" value="Unassembled WGS sequence"/>
</dbReference>
<proteinExistence type="predicted"/>
<evidence type="ECO:0000313" key="2">
    <source>
        <dbReference type="Proteomes" id="UP000177269"/>
    </source>
</evidence>